<dbReference type="AlphaFoldDB" id="A0A0A0MAE5"/>
<evidence type="ECO:0000256" key="4">
    <source>
        <dbReference type="ARBA" id="ARBA00023136"/>
    </source>
</evidence>
<dbReference type="eggNOG" id="COG0810">
    <property type="taxonomic scope" value="Bacteria"/>
</dbReference>
<evidence type="ECO:0000313" key="6">
    <source>
        <dbReference type="EMBL" id="KGO99319.1"/>
    </source>
</evidence>
<comment type="subcellular location">
    <subcellularLocation>
        <location evidence="1">Membrane</location>
        <topology evidence="1">Single-pass membrane protein</topology>
    </subcellularLocation>
</comment>
<keyword evidence="7" id="KW-1185">Reference proteome</keyword>
<dbReference type="Gene3D" id="3.30.1150.10">
    <property type="match status" value="1"/>
</dbReference>
<name>A0A0A0MAE5_9GAMM</name>
<dbReference type="InterPro" id="IPR006260">
    <property type="entry name" value="TonB/TolA_C"/>
</dbReference>
<protein>
    <recommendedName>
        <fullName evidence="5">TonB C-terminal domain-containing protein</fullName>
    </recommendedName>
</protein>
<evidence type="ECO:0000256" key="1">
    <source>
        <dbReference type="ARBA" id="ARBA00004167"/>
    </source>
</evidence>
<dbReference type="SUPFAM" id="SSF74653">
    <property type="entry name" value="TolA/TonB C-terminal domain"/>
    <property type="match status" value="1"/>
</dbReference>
<dbReference type="Proteomes" id="UP000030003">
    <property type="component" value="Unassembled WGS sequence"/>
</dbReference>
<organism evidence="6 7">
    <name type="scientific">Lysobacter defluvii IMMIB APB-9 = DSM 18482</name>
    <dbReference type="NCBI Taxonomy" id="1385515"/>
    <lineage>
        <taxon>Bacteria</taxon>
        <taxon>Pseudomonadati</taxon>
        <taxon>Pseudomonadota</taxon>
        <taxon>Gammaproteobacteria</taxon>
        <taxon>Lysobacterales</taxon>
        <taxon>Lysobacteraceae</taxon>
        <taxon>Novilysobacter</taxon>
    </lineage>
</organism>
<dbReference type="GO" id="GO:0055085">
    <property type="term" value="P:transmembrane transport"/>
    <property type="evidence" value="ECO:0007669"/>
    <property type="project" value="InterPro"/>
</dbReference>
<proteinExistence type="predicted"/>
<dbReference type="PROSITE" id="PS52015">
    <property type="entry name" value="TONB_CTD"/>
    <property type="match status" value="1"/>
</dbReference>
<evidence type="ECO:0000256" key="3">
    <source>
        <dbReference type="ARBA" id="ARBA00022989"/>
    </source>
</evidence>
<accession>A0A0A0MAE5</accession>
<dbReference type="Pfam" id="PF03544">
    <property type="entry name" value="TonB_C"/>
    <property type="match status" value="1"/>
</dbReference>
<sequence length="432" mass="46898">MLDEARAFHDAHPDLEARRVPAVEDRTTQPGGDPPVLVWDAGRGMLVRESVDLDAEYQVLVVSHPSCGFSQAASGAIRDDPELGPLFERHATWIVAPPGNLPLDAIERWQSAQPAQRIALIDSPPTWSFIEVGQTPTFYFLRNGDVVERVQGWPDEGNREALVAALQGIGAMPVRDGGPVESRGDNIESRGGTAIPVDTYNQQVDELAVGPCDEGACDTPPRLVQGVAPVYPPAAVLAEIEGSASVLFDLDADGRVVNAVVEEATHPAMGESALAALAQWRFEPARLQGRPVPLRQLRQVFPFQLVGPAVPPASPDDWGLLQSHPIEVCKPEGQRRYLARLVCPNRQHPEFRRVGSVGPRAPIPEAVLEAHLARWLAAASAYQGLEAGDPDYHMVDHYELDCGDSSTSLYLDMYHCDAPPPDAAPRGFDLLY</sequence>
<reference evidence="6 7" key="1">
    <citation type="submission" date="2013-08" db="EMBL/GenBank/DDBJ databases">
        <title>Genomic analysis of Lysobacter defluvii.</title>
        <authorList>
            <person name="Wang Q."/>
            <person name="Wang G."/>
        </authorList>
    </citation>
    <scope>NUCLEOTIDE SEQUENCE [LARGE SCALE GENOMIC DNA]</scope>
    <source>
        <strain evidence="6 7">IMMIB APB-9</strain>
    </source>
</reference>
<comment type="caution">
    <text evidence="6">The sequence shown here is derived from an EMBL/GenBank/DDBJ whole genome shotgun (WGS) entry which is preliminary data.</text>
</comment>
<dbReference type="GO" id="GO:0016020">
    <property type="term" value="C:membrane"/>
    <property type="evidence" value="ECO:0007669"/>
    <property type="project" value="UniProtKB-SubCell"/>
</dbReference>
<dbReference type="InterPro" id="IPR037682">
    <property type="entry name" value="TonB_C"/>
</dbReference>
<dbReference type="STRING" id="1385515.GCA_000423325_01457"/>
<dbReference type="EMBL" id="AVBH01000022">
    <property type="protein sequence ID" value="KGO99319.1"/>
    <property type="molecule type" value="Genomic_DNA"/>
</dbReference>
<evidence type="ECO:0000313" key="7">
    <source>
        <dbReference type="Proteomes" id="UP000030003"/>
    </source>
</evidence>
<feature type="domain" description="TonB C-terminal" evidence="5">
    <location>
        <begin position="216"/>
        <end position="312"/>
    </location>
</feature>
<evidence type="ECO:0000256" key="2">
    <source>
        <dbReference type="ARBA" id="ARBA00022692"/>
    </source>
</evidence>
<dbReference type="NCBIfam" id="TIGR01352">
    <property type="entry name" value="tonB_Cterm"/>
    <property type="match status" value="1"/>
</dbReference>
<gene>
    <name evidence="6" type="ORF">N791_10115</name>
</gene>
<keyword evidence="3" id="KW-1133">Transmembrane helix</keyword>
<keyword evidence="4" id="KW-0472">Membrane</keyword>
<evidence type="ECO:0000259" key="5">
    <source>
        <dbReference type="PROSITE" id="PS52015"/>
    </source>
</evidence>
<keyword evidence="2" id="KW-0812">Transmembrane</keyword>